<gene>
    <name evidence="2" type="ORF">F511_19379</name>
</gene>
<keyword evidence="3" id="KW-1185">Reference proteome</keyword>
<dbReference type="EMBL" id="KV006922">
    <property type="protein sequence ID" value="KZV32158.1"/>
    <property type="molecule type" value="Genomic_DNA"/>
</dbReference>
<accession>A0A2Z7BJ49</accession>
<evidence type="ECO:0008006" key="4">
    <source>
        <dbReference type="Google" id="ProtNLM"/>
    </source>
</evidence>
<organism evidence="2 3">
    <name type="scientific">Dorcoceras hygrometricum</name>
    <dbReference type="NCBI Taxonomy" id="472368"/>
    <lineage>
        <taxon>Eukaryota</taxon>
        <taxon>Viridiplantae</taxon>
        <taxon>Streptophyta</taxon>
        <taxon>Embryophyta</taxon>
        <taxon>Tracheophyta</taxon>
        <taxon>Spermatophyta</taxon>
        <taxon>Magnoliopsida</taxon>
        <taxon>eudicotyledons</taxon>
        <taxon>Gunneridae</taxon>
        <taxon>Pentapetalae</taxon>
        <taxon>asterids</taxon>
        <taxon>lamiids</taxon>
        <taxon>Lamiales</taxon>
        <taxon>Gesneriaceae</taxon>
        <taxon>Didymocarpoideae</taxon>
        <taxon>Trichosporeae</taxon>
        <taxon>Loxocarpinae</taxon>
        <taxon>Dorcoceras</taxon>
    </lineage>
</organism>
<evidence type="ECO:0000256" key="1">
    <source>
        <dbReference type="SAM" id="MobiDB-lite"/>
    </source>
</evidence>
<proteinExistence type="predicted"/>
<feature type="compositionally biased region" description="Basic and acidic residues" evidence="1">
    <location>
        <begin position="1"/>
        <end position="10"/>
    </location>
</feature>
<feature type="compositionally biased region" description="Basic and acidic residues" evidence="1">
    <location>
        <begin position="42"/>
        <end position="61"/>
    </location>
</feature>
<dbReference type="OrthoDB" id="913391at2759"/>
<feature type="region of interest" description="Disordered" evidence="1">
    <location>
        <begin position="1"/>
        <end position="97"/>
    </location>
</feature>
<feature type="compositionally biased region" description="Pro residues" evidence="1">
    <location>
        <begin position="14"/>
        <end position="26"/>
    </location>
</feature>
<dbReference type="Proteomes" id="UP000250235">
    <property type="component" value="Unassembled WGS sequence"/>
</dbReference>
<evidence type="ECO:0000313" key="3">
    <source>
        <dbReference type="Proteomes" id="UP000250235"/>
    </source>
</evidence>
<dbReference type="AlphaFoldDB" id="A0A2Z7BJ49"/>
<protein>
    <recommendedName>
        <fullName evidence="4">CCHC-type domain-containing protein</fullName>
    </recommendedName>
</protein>
<sequence>MPPRRTRDQQNDDAPPPPPPPPPPQLTPYERASVDMLAEITRLLERQSEQPGKSHEEDGPPKGRTPQGPQLYIPQGQKRPQQQGANAPRPGGTTTCKEFHNNHPGQCMAGSGRCYHCKETGKICRDCPKKRQSSGCVYVMQAKAADPDTTLIIAELVLFFPALELLRGSSFAPFPADCQPDD</sequence>
<name>A0A2Z7BJ49_9LAMI</name>
<evidence type="ECO:0000313" key="2">
    <source>
        <dbReference type="EMBL" id="KZV32158.1"/>
    </source>
</evidence>
<reference evidence="2 3" key="1">
    <citation type="journal article" date="2015" name="Proc. Natl. Acad. Sci. U.S.A.">
        <title>The resurrection genome of Boea hygrometrica: A blueprint for survival of dehydration.</title>
        <authorList>
            <person name="Xiao L."/>
            <person name="Yang G."/>
            <person name="Zhang L."/>
            <person name="Yang X."/>
            <person name="Zhao S."/>
            <person name="Ji Z."/>
            <person name="Zhou Q."/>
            <person name="Hu M."/>
            <person name="Wang Y."/>
            <person name="Chen M."/>
            <person name="Xu Y."/>
            <person name="Jin H."/>
            <person name="Xiao X."/>
            <person name="Hu G."/>
            <person name="Bao F."/>
            <person name="Hu Y."/>
            <person name="Wan P."/>
            <person name="Li L."/>
            <person name="Deng X."/>
            <person name="Kuang T."/>
            <person name="Xiang C."/>
            <person name="Zhu J.K."/>
            <person name="Oliver M.J."/>
            <person name="He Y."/>
        </authorList>
    </citation>
    <scope>NUCLEOTIDE SEQUENCE [LARGE SCALE GENOMIC DNA]</scope>
    <source>
        <strain evidence="3">cv. XS01</strain>
    </source>
</reference>